<reference evidence="2" key="1">
    <citation type="journal article" date="2020" name="Stud. Mycol.">
        <title>101 Dothideomycetes genomes: a test case for predicting lifestyles and emergence of pathogens.</title>
        <authorList>
            <person name="Haridas S."/>
            <person name="Albert R."/>
            <person name="Binder M."/>
            <person name="Bloem J."/>
            <person name="Labutti K."/>
            <person name="Salamov A."/>
            <person name="Andreopoulos B."/>
            <person name="Baker S."/>
            <person name="Barry K."/>
            <person name="Bills G."/>
            <person name="Bluhm B."/>
            <person name="Cannon C."/>
            <person name="Castanera R."/>
            <person name="Culley D."/>
            <person name="Daum C."/>
            <person name="Ezra D."/>
            <person name="Gonzalez J."/>
            <person name="Henrissat B."/>
            <person name="Kuo A."/>
            <person name="Liang C."/>
            <person name="Lipzen A."/>
            <person name="Lutzoni F."/>
            <person name="Magnuson J."/>
            <person name="Mondo S."/>
            <person name="Nolan M."/>
            <person name="Ohm R."/>
            <person name="Pangilinan J."/>
            <person name="Park H.-J."/>
            <person name="Ramirez L."/>
            <person name="Alfaro M."/>
            <person name="Sun H."/>
            <person name="Tritt A."/>
            <person name="Yoshinaga Y."/>
            <person name="Zwiers L.-H."/>
            <person name="Turgeon B."/>
            <person name="Goodwin S."/>
            <person name="Spatafora J."/>
            <person name="Crous P."/>
            <person name="Grigoriev I."/>
        </authorList>
    </citation>
    <scope>NUCLEOTIDE SEQUENCE</scope>
    <source>
        <strain evidence="2">CBS 123094</strain>
    </source>
</reference>
<feature type="region of interest" description="Disordered" evidence="1">
    <location>
        <begin position="176"/>
        <end position="275"/>
    </location>
</feature>
<dbReference type="Proteomes" id="UP000799779">
    <property type="component" value="Unassembled WGS sequence"/>
</dbReference>
<accession>A0A6A5WEJ4</accession>
<protein>
    <submittedName>
        <fullName evidence="2">Uncharacterized protein</fullName>
    </submittedName>
</protein>
<evidence type="ECO:0000313" key="3">
    <source>
        <dbReference type="Proteomes" id="UP000799779"/>
    </source>
</evidence>
<organism evidence="2 3">
    <name type="scientific">Amniculicola lignicola CBS 123094</name>
    <dbReference type="NCBI Taxonomy" id="1392246"/>
    <lineage>
        <taxon>Eukaryota</taxon>
        <taxon>Fungi</taxon>
        <taxon>Dikarya</taxon>
        <taxon>Ascomycota</taxon>
        <taxon>Pezizomycotina</taxon>
        <taxon>Dothideomycetes</taxon>
        <taxon>Pleosporomycetidae</taxon>
        <taxon>Pleosporales</taxon>
        <taxon>Amniculicolaceae</taxon>
        <taxon>Amniculicola</taxon>
    </lineage>
</organism>
<dbReference type="AlphaFoldDB" id="A0A6A5WEJ4"/>
<feature type="compositionally biased region" description="Pro residues" evidence="1">
    <location>
        <begin position="186"/>
        <end position="196"/>
    </location>
</feature>
<evidence type="ECO:0000256" key="1">
    <source>
        <dbReference type="SAM" id="MobiDB-lite"/>
    </source>
</evidence>
<feature type="compositionally biased region" description="Low complexity" evidence="1">
    <location>
        <begin position="176"/>
        <end position="185"/>
    </location>
</feature>
<gene>
    <name evidence="2" type="ORF">P154DRAFT_535009</name>
</gene>
<evidence type="ECO:0000313" key="2">
    <source>
        <dbReference type="EMBL" id="KAF2000042.1"/>
    </source>
</evidence>
<name>A0A6A5WEJ4_9PLEO</name>
<feature type="region of interest" description="Disordered" evidence="1">
    <location>
        <begin position="68"/>
        <end position="158"/>
    </location>
</feature>
<feature type="compositionally biased region" description="Polar residues" evidence="1">
    <location>
        <begin position="200"/>
        <end position="209"/>
    </location>
</feature>
<sequence>MSSRPHYCTHRAAFRNYLGAAAVPLTQFANLAPTLAMPPNPHNIGPKKRVGRPLPRIIPAVPLAFSRTPQSARPITPEETSTTIAAASQQEEQPSQGLEKEVQEQPTGSVQVPLTPDSKVSGVHGGDVGEPTPANSLVGTQDESGEASPEHQAIPTDDIASGDEASSLIAGHNAAAANGAHHPASDAPPQPAPPLSPAQVLQTETSTVELNEPPAQVPSINNGHHPPQPTLDGLVFGATQDSPAEPSAPQEIGPEHPVQEQSFPKHPPGFAHPQFAAPFYPGHSQHLSDPRTAWMYGGSSMPPPEAAFGSGRDYQAPLIQGQGQYQGSYQDQYSPMRAPTLMNGAVHSPRSHSQSPMRSQFGDTKLIAKFDEEYQNPNPHKPTSMPATTPTLEDSLELASYISQRFASPELADFLLQIRSENVLFFSMPVHGIIVGRSRAIASAIQRSTSTFRTNDSQLLDIVTNDPFVTPESLTEAIKILYGHPVVSLRSFLYGIAPFQSDGEQGASFGPARKRMEQAISYAAAGKLLHMHGMAARGIDIAKGLLRPDTLDQAFSFGLSGRGPQSRQQSPRRGHGLDSDGVHDDSLGSYENNLLHASIDFVTSIFPPDFVLHSLAPEMKDYARLPTVIESRQSTHNPRLSKIRFGENPPEEELKPDFITLALSSIFLSLPLPLLNIIFHHPAVLSRVGWNGIIKIMHEVVDEREKRRIRVLNQGQHGGSRALTENLYWIERVERSTQHPSVYELTEIRLAEHV</sequence>
<dbReference type="OrthoDB" id="5329403at2759"/>
<keyword evidence="3" id="KW-1185">Reference proteome</keyword>
<feature type="region of interest" description="Disordered" evidence="1">
    <location>
        <begin position="557"/>
        <end position="583"/>
    </location>
</feature>
<feature type="compositionally biased region" description="Low complexity" evidence="1">
    <location>
        <begin position="85"/>
        <end position="96"/>
    </location>
</feature>
<feature type="compositionally biased region" description="Polar residues" evidence="1">
    <location>
        <begin position="68"/>
        <end position="84"/>
    </location>
</feature>
<feature type="compositionally biased region" description="Low complexity" evidence="1">
    <location>
        <begin position="562"/>
        <end position="571"/>
    </location>
</feature>
<dbReference type="EMBL" id="ML977591">
    <property type="protein sequence ID" value="KAF2000042.1"/>
    <property type="molecule type" value="Genomic_DNA"/>
</dbReference>
<feature type="compositionally biased region" description="Polar residues" evidence="1">
    <location>
        <begin position="133"/>
        <end position="142"/>
    </location>
</feature>
<proteinExistence type="predicted"/>